<name>A0A3B0SNS3_9ZZZZ</name>
<proteinExistence type="predicted"/>
<evidence type="ECO:0000256" key="2">
    <source>
        <dbReference type="SAM" id="Phobius"/>
    </source>
</evidence>
<dbReference type="Pfam" id="PF00094">
    <property type="entry name" value="VWD"/>
    <property type="match status" value="1"/>
</dbReference>
<organism evidence="4">
    <name type="scientific">hydrothermal vent metagenome</name>
    <dbReference type="NCBI Taxonomy" id="652676"/>
    <lineage>
        <taxon>unclassified sequences</taxon>
        <taxon>metagenomes</taxon>
        <taxon>ecological metagenomes</taxon>
    </lineage>
</organism>
<dbReference type="PANTHER" id="PTHR13802">
    <property type="entry name" value="MUCIN 4-RELATED"/>
    <property type="match status" value="1"/>
</dbReference>
<dbReference type="InterPro" id="IPR001846">
    <property type="entry name" value="VWF_type-D"/>
</dbReference>
<evidence type="ECO:0000313" key="4">
    <source>
        <dbReference type="EMBL" id="VAW02637.1"/>
    </source>
</evidence>
<keyword evidence="2" id="KW-0472">Membrane</keyword>
<feature type="compositionally biased region" description="Gly residues" evidence="1">
    <location>
        <begin position="75"/>
        <end position="140"/>
    </location>
</feature>
<dbReference type="SUPFAM" id="SSF50998">
    <property type="entry name" value="Quinoprotein alcohol dehydrogenase-like"/>
    <property type="match status" value="1"/>
</dbReference>
<dbReference type="PROSITE" id="PS51233">
    <property type="entry name" value="VWFD"/>
    <property type="match status" value="1"/>
</dbReference>
<feature type="domain" description="VWFD" evidence="3">
    <location>
        <begin position="218"/>
        <end position="404"/>
    </location>
</feature>
<feature type="non-terminal residue" evidence="4">
    <location>
        <position position="583"/>
    </location>
</feature>
<feature type="region of interest" description="Disordered" evidence="1">
    <location>
        <begin position="42"/>
        <end position="150"/>
    </location>
</feature>
<evidence type="ECO:0000259" key="3">
    <source>
        <dbReference type="PROSITE" id="PS51233"/>
    </source>
</evidence>
<dbReference type="EMBL" id="UOEK01000238">
    <property type="protein sequence ID" value="VAW02637.1"/>
    <property type="molecule type" value="Genomic_DNA"/>
</dbReference>
<reference evidence="4" key="1">
    <citation type="submission" date="2018-06" db="EMBL/GenBank/DDBJ databases">
        <authorList>
            <person name="Zhirakovskaya E."/>
        </authorList>
    </citation>
    <scope>NUCLEOTIDE SEQUENCE</scope>
</reference>
<feature type="compositionally biased region" description="Acidic residues" evidence="1">
    <location>
        <begin position="61"/>
        <end position="74"/>
    </location>
</feature>
<gene>
    <name evidence="4" type="ORF">MNBD_ACTINO02-264</name>
</gene>
<protein>
    <submittedName>
        <fullName evidence="4">Phage protein</fullName>
    </submittedName>
</protein>
<keyword evidence="2" id="KW-0812">Transmembrane</keyword>
<dbReference type="PANTHER" id="PTHR13802:SF52">
    <property type="entry name" value="MUCIN-4"/>
    <property type="match status" value="1"/>
</dbReference>
<dbReference type="InterPro" id="IPR011047">
    <property type="entry name" value="Quinoprotein_ADH-like_sf"/>
</dbReference>
<keyword evidence="2" id="KW-1133">Transmembrane helix</keyword>
<dbReference type="InterPro" id="IPR051495">
    <property type="entry name" value="Epithelial_Barrier/Signaling"/>
</dbReference>
<feature type="transmembrane region" description="Helical" evidence="2">
    <location>
        <begin position="14"/>
        <end position="35"/>
    </location>
</feature>
<accession>A0A3B0SNS3</accession>
<evidence type="ECO:0000256" key="1">
    <source>
        <dbReference type="SAM" id="MobiDB-lite"/>
    </source>
</evidence>
<dbReference type="AlphaFoldDB" id="A0A3B0SNS3"/>
<sequence>MTGRSIFSAFKETLWMKVAAILSAIAVIAAMVVFLGTSADDVDSTDATIGLGTSQGTDAPDPGDDGNGGDDNGGDDNGGGGDNGGDGNGGGDGSGDNGGDGNGGGGGSGGSGGSGGTSGGGGGSGGSGGGSGGAGGGGLPPSGPSLCGPQEFLGGLPEFVAKLGNPNLIPKPFRNNPFRPKAPFQIPGGKFFPVKAPITIINGFNQAYMPLGDIVKGQCPRITGDPHVYTIDGWRYDFMAVGEYVAMRSDDGTVEVQIRTVPYLLTSNRASGVAGVALTVDGRTLVVDNMADELVTLDGVALVAPAAIRTDNDAYILVDEKEITVFWPDGFTTVSMTRVGTNTMSVYFTLAVEFRDGVGGLMGNADTDRLNDPSMPDGSRVPTEFEAINRTLRDAWRVTGGESLFEGPTQFRADFPTEQIRLTGAEARMAREVCVGAGVVVGNLLEECTIDVALSGDPAAAEVQVEAQTERLRVVYVGEDVPVAVDPSLVGNNPGRAWQVAPVVIDGTRAWTFETAEGDIAGVRAVVPTPDGNAVVVDINNGLLLIDAGGNILWTVEADVVARVTPLVVGDTAYIATTDGLVA</sequence>